<protein>
    <recommendedName>
        <fullName evidence="7 8">Cell division protein FtsL</fullName>
    </recommendedName>
</protein>
<evidence type="ECO:0000256" key="3">
    <source>
        <dbReference type="ARBA" id="ARBA00022692"/>
    </source>
</evidence>
<dbReference type="GO" id="GO:0043093">
    <property type="term" value="P:FtsZ-dependent cytokinesis"/>
    <property type="evidence" value="ECO:0007669"/>
    <property type="project" value="UniProtKB-UniRule"/>
</dbReference>
<organism evidence="9 10">
    <name type="scientific">Liquorilactobacillus nagelii</name>
    <dbReference type="NCBI Taxonomy" id="82688"/>
    <lineage>
        <taxon>Bacteria</taxon>
        <taxon>Bacillati</taxon>
        <taxon>Bacillota</taxon>
        <taxon>Bacilli</taxon>
        <taxon>Lactobacillales</taxon>
        <taxon>Lactobacillaceae</taxon>
        <taxon>Liquorilactobacillus</taxon>
    </lineage>
</organism>
<dbReference type="HAMAP" id="MF_00910">
    <property type="entry name" value="FtsL"/>
    <property type="match status" value="1"/>
</dbReference>
<keyword evidence="10" id="KW-1185">Reference proteome</keyword>
<evidence type="ECO:0000256" key="7">
    <source>
        <dbReference type="HAMAP-Rule" id="MF_00910"/>
    </source>
</evidence>
<evidence type="ECO:0000256" key="2">
    <source>
        <dbReference type="ARBA" id="ARBA00022618"/>
    </source>
</evidence>
<reference evidence="9 10" key="1">
    <citation type="submission" date="2016-11" db="EMBL/GenBank/DDBJ databases">
        <title>Interaction between Lactobacillus species and yeast in water kefir.</title>
        <authorList>
            <person name="Behr J."/>
            <person name="Xu D."/>
            <person name="Vogel R.F."/>
        </authorList>
    </citation>
    <scope>NUCLEOTIDE SEQUENCE [LARGE SCALE GENOMIC DNA]</scope>
    <source>
        <strain evidence="9 10">TMW 1.1827</strain>
    </source>
</reference>
<comment type="function">
    <text evidence="7">Essential cell division protein.</text>
</comment>
<dbReference type="GO" id="GO:0032153">
    <property type="term" value="C:cell division site"/>
    <property type="evidence" value="ECO:0007669"/>
    <property type="project" value="UniProtKB-UniRule"/>
</dbReference>
<evidence type="ECO:0000256" key="5">
    <source>
        <dbReference type="ARBA" id="ARBA00023136"/>
    </source>
</evidence>
<dbReference type="NCBIfam" id="TIGR02209">
    <property type="entry name" value="ftsL_broad"/>
    <property type="match status" value="1"/>
</dbReference>
<dbReference type="InterPro" id="IPR007060">
    <property type="entry name" value="FtsL/DivIC"/>
</dbReference>
<dbReference type="Pfam" id="PF04977">
    <property type="entry name" value="DivIC"/>
    <property type="match status" value="1"/>
</dbReference>
<keyword evidence="5 7" id="KW-0472">Membrane</keyword>
<dbReference type="EMBL" id="CP018180">
    <property type="protein sequence ID" value="AUJ32350.1"/>
    <property type="molecule type" value="Genomic_DNA"/>
</dbReference>
<accession>A0A3S6QWH6</accession>
<evidence type="ECO:0000313" key="10">
    <source>
        <dbReference type="Proteomes" id="UP000324497"/>
    </source>
</evidence>
<evidence type="ECO:0000313" key="9">
    <source>
        <dbReference type="EMBL" id="AUJ32350.1"/>
    </source>
</evidence>
<dbReference type="Proteomes" id="UP000324497">
    <property type="component" value="Chromosome"/>
</dbReference>
<gene>
    <name evidence="7" type="primary">ftsL</name>
    <name evidence="9" type="ORF">BSQ50_07120</name>
</gene>
<comment type="similarity">
    <text evidence="7">Belongs to the FtsL family.</text>
</comment>
<feature type="transmembrane region" description="Helical" evidence="7">
    <location>
        <begin position="44"/>
        <end position="64"/>
    </location>
</feature>
<keyword evidence="6 7" id="KW-0131">Cell cycle</keyword>
<dbReference type="GO" id="GO:0005886">
    <property type="term" value="C:plasma membrane"/>
    <property type="evidence" value="ECO:0007669"/>
    <property type="project" value="UniProtKB-SubCell"/>
</dbReference>
<dbReference type="RefSeq" id="WP_148126801.1">
    <property type="nucleotide sequence ID" value="NZ_CP018180.1"/>
</dbReference>
<name>A0A3S6QWH6_9LACO</name>
<keyword evidence="1 7" id="KW-1003">Cell membrane</keyword>
<sequence>MSENTATQWQEVVPQKDPIHKPAPQRNLTKHRVAFSKLEISSTIIGALVLMILTIAVISGQIGLTKAQFDLQKINQQITTTQNSNVNTKQEISSLSSRDRLLEIAKKDGLTMNNSNIRNVTK</sequence>
<keyword evidence="3 7" id="KW-0812">Transmembrane</keyword>
<evidence type="ECO:0000256" key="8">
    <source>
        <dbReference type="NCBIfam" id="TIGR02209"/>
    </source>
</evidence>
<evidence type="ECO:0000256" key="6">
    <source>
        <dbReference type="ARBA" id="ARBA00023306"/>
    </source>
</evidence>
<evidence type="ECO:0000256" key="1">
    <source>
        <dbReference type="ARBA" id="ARBA00022475"/>
    </source>
</evidence>
<keyword evidence="4 7" id="KW-1133">Transmembrane helix</keyword>
<keyword evidence="2 7" id="KW-0132">Cell division</keyword>
<dbReference type="KEGG" id="lng:BSQ50_07120"/>
<proteinExistence type="inferred from homology"/>
<evidence type="ECO:0000256" key="4">
    <source>
        <dbReference type="ARBA" id="ARBA00022989"/>
    </source>
</evidence>
<dbReference type="AlphaFoldDB" id="A0A3S6QWH6"/>
<comment type="subcellular location">
    <subcellularLocation>
        <location evidence="7">Cell membrane</location>
        <topology evidence="7">Single-pass type II membrane protein</topology>
    </subcellularLocation>
    <text evidence="7">Localizes to the division septum where it forms a ring structure.</text>
</comment>
<dbReference type="InterPro" id="IPR011922">
    <property type="entry name" value="Cell_div_FtsL"/>
</dbReference>